<evidence type="ECO:0000313" key="2">
    <source>
        <dbReference type="EMBL" id="SAL53030.1"/>
    </source>
</evidence>
<feature type="chain" id="PRO_5008501919" description="EF-hand domain-containing protein" evidence="1">
    <location>
        <begin position="24"/>
        <end position="101"/>
    </location>
</feature>
<dbReference type="InterPro" id="IPR011992">
    <property type="entry name" value="EF-hand-dom_pair"/>
</dbReference>
<evidence type="ECO:0000313" key="3">
    <source>
        <dbReference type="Proteomes" id="UP000054683"/>
    </source>
</evidence>
<dbReference type="Proteomes" id="UP000054683">
    <property type="component" value="Unassembled WGS sequence"/>
</dbReference>
<gene>
    <name evidence="2" type="ORF">AWB69_05537</name>
</gene>
<keyword evidence="1" id="KW-0732">Signal</keyword>
<dbReference type="EMBL" id="FCOK02000044">
    <property type="protein sequence ID" value="SAL53030.1"/>
    <property type="molecule type" value="Genomic_DNA"/>
</dbReference>
<protein>
    <recommendedName>
        <fullName evidence="4">EF-hand domain-containing protein</fullName>
    </recommendedName>
</protein>
<name>A0A158IAI5_9BURK</name>
<evidence type="ECO:0000256" key="1">
    <source>
        <dbReference type="SAM" id="SignalP"/>
    </source>
</evidence>
<organism evidence="2 3">
    <name type="scientific">Caballeronia udeis</name>
    <dbReference type="NCBI Taxonomy" id="1232866"/>
    <lineage>
        <taxon>Bacteria</taxon>
        <taxon>Pseudomonadati</taxon>
        <taxon>Pseudomonadota</taxon>
        <taxon>Betaproteobacteria</taxon>
        <taxon>Burkholderiales</taxon>
        <taxon>Burkholderiaceae</taxon>
        <taxon>Caballeronia</taxon>
    </lineage>
</organism>
<dbReference type="Gene3D" id="1.10.238.10">
    <property type="entry name" value="EF-hand"/>
    <property type="match status" value="1"/>
</dbReference>
<proteinExistence type="predicted"/>
<dbReference type="RefSeq" id="WP_062089878.1">
    <property type="nucleotide sequence ID" value="NZ_FCOK02000044.1"/>
</dbReference>
<accession>A0A158IAI5</accession>
<feature type="signal peptide" evidence="1">
    <location>
        <begin position="1"/>
        <end position="23"/>
    </location>
</feature>
<dbReference type="AlphaFoldDB" id="A0A158IAI5"/>
<sequence>MKNALAIFILSIAASFASTGAMAQTAPQSAASPQRMERAMQQLQARFAAANTTHDGKLTRAQAAQGMPMVAQNFDQIDTQKAGYITLPQIEQFMQQRAASH</sequence>
<reference evidence="2 3" key="1">
    <citation type="submission" date="2016-01" db="EMBL/GenBank/DDBJ databases">
        <authorList>
            <person name="Oliw E.H."/>
        </authorList>
    </citation>
    <scope>NUCLEOTIDE SEQUENCE [LARGE SCALE GENOMIC DNA]</scope>
    <source>
        <strain evidence="2">LMG 27134</strain>
    </source>
</reference>
<evidence type="ECO:0008006" key="4">
    <source>
        <dbReference type="Google" id="ProtNLM"/>
    </source>
</evidence>
<dbReference type="OrthoDB" id="5461251at2"/>
<dbReference type="SUPFAM" id="SSF47473">
    <property type="entry name" value="EF-hand"/>
    <property type="match status" value="1"/>
</dbReference>